<name>A0ABY3RND6_9MICO</name>
<keyword evidence="5 7" id="KW-1133">Transmembrane helix</keyword>
<evidence type="ECO:0000256" key="5">
    <source>
        <dbReference type="ARBA" id="ARBA00022989"/>
    </source>
</evidence>
<sequence length="319" mass="34061">MLRTLLVRLSSSVLVFILIAIGLFLLVRLAPGDPVDMMIPPDAGGADREAFIEAMRERLGLDQPLPVQFVAWFGALLRGDLGYSYANGQPVGQLLLGRLGPTLLLTGTALVVGLLIAVPLGILAAVRRDTVADYGITGVSVLAIAIPSFFLAMLAIYVFSVQLRVLPSSGMHASGRTDLPDLLLHMVLPVGLLSLAVAAPFIRYVRSGMLEELGKDYVRAVVAKGAGPARTLVHAFRNSLVSLVTVLALYIPVFLAGAVVLEQVFSWPGMGQLAVTALTTRDYPVVIGFGLYVAVLVLLCNFVADLLYSVVDPRVRTSR</sequence>
<keyword evidence="3" id="KW-1003">Cell membrane</keyword>
<comment type="similarity">
    <text evidence="7">Belongs to the binding-protein-dependent transport system permease family.</text>
</comment>
<feature type="transmembrane region" description="Helical" evidence="7">
    <location>
        <begin position="285"/>
        <end position="311"/>
    </location>
</feature>
<dbReference type="Gene3D" id="1.10.3720.10">
    <property type="entry name" value="MetI-like"/>
    <property type="match status" value="1"/>
</dbReference>
<dbReference type="PROSITE" id="PS50928">
    <property type="entry name" value="ABC_TM1"/>
    <property type="match status" value="1"/>
</dbReference>
<evidence type="ECO:0000256" key="1">
    <source>
        <dbReference type="ARBA" id="ARBA00004651"/>
    </source>
</evidence>
<keyword evidence="2 7" id="KW-0813">Transport</keyword>
<feature type="transmembrane region" description="Helical" evidence="7">
    <location>
        <begin position="240"/>
        <end position="265"/>
    </location>
</feature>
<dbReference type="PANTHER" id="PTHR43163:SF6">
    <property type="entry name" value="DIPEPTIDE TRANSPORT SYSTEM PERMEASE PROTEIN DPPB-RELATED"/>
    <property type="match status" value="1"/>
</dbReference>
<dbReference type="Proteomes" id="UP001199642">
    <property type="component" value="Chromosome"/>
</dbReference>
<evidence type="ECO:0000313" key="10">
    <source>
        <dbReference type="Proteomes" id="UP001199642"/>
    </source>
</evidence>
<keyword evidence="6 7" id="KW-0472">Membrane</keyword>
<evidence type="ECO:0000259" key="8">
    <source>
        <dbReference type="PROSITE" id="PS50928"/>
    </source>
</evidence>
<comment type="subcellular location">
    <subcellularLocation>
        <location evidence="1 7">Cell membrane</location>
        <topology evidence="1 7">Multi-pass membrane protein</topology>
    </subcellularLocation>
</comment>
<evidence type="ECO:0000313" key="9">
    <source>
        <dbReference type="EMBL" id="UGS25236.1"/>
    </source>
</evidence>
<dbReference type="SUPFAM" id="SSF161098">
    <property type="entry name" value="MetI-like"/>
    <property type="match status" value="1"/>
</dbReference>
<dbReference type="InterPro" id="IPR035906">
    <property type="entry name" value="MetI-like_sf"/>
</dbReference>
<evidence type="ECO:0000256" key="2">
    <source>
        <dbReference type="ARBA" id="ARBA00022448"/>
    </source>
</evidence>
<keyword evidence="4 7" id="KW-0812">Transmembrane</keyword>
<feature type="transmembrane region" description="Helical" evidence="7">
    <location>
        <begin position="182"/>
        <end position="205"/>
    </location>
</feature>
<proteinExistence type="inferred from homology"/>
<reference evidence="9 10" key="1">
    <citation type="submission" date="2023-01" db="EMBL/GenBank/DDBJ databases">
        <title>Characterization of estradiol degrading bacteria Microbacterium sp. MZT7 and reveal degrading genes through genome analysis.</title>
        <authorList>
            <person name="Hao P."/>
            <person name="Gao Y."/>
        </authorList>
    </citation>
    <scope>NUCLEOTIDE SEQUENCE [LARGE SCALE GENOMIC DNA]</scope>
    <source>
        <strain evidence="9 10">MZT7</strain>
    </source>
</reference>
<accession>A0ABY3RND6</accession>
<feature type="transmembrane region" description="Helical" evidence="7">
    <location>
        <begin position="12"/>
        <end position="30"/>
    </location>
</feature>
<dbReference type="CDD" id="cd06261">
    <property type="entry name" value="TM_PBP2"/>
    <property type="match status" value="1"/>
</dbReference>
<gene>
    <name evidence="9" type="ORF">K8F61_11095</name>
</gene>
<dbReference type="RefSeq" id="WP_231819152.1">
    <property type="nucleotide sequence ID" value="NZ_CP082781.1"/>
</dbReference>
<dbReference type="InterPro" id="IPR045621">
    <property type="entry name" value="BPD_transp_1_N"/>
</dbReference>
<keyword evidence="10" id="KW-1185">Reference proteome</keyword>
<protein>
    <submittedName>
        <fullName evidence="9">ABC transporter permease</fullName>
    </submittedName>
</protein>
<feature type="domain" description="ABC transmembrane type-1" evidence="8">
    <location>
        <begin position="99"/>
        <end position="304"/>
    </location>
</feature>
<feature type="transmembrane region" description="Helical" evidence="7">
    <location>
        <begin position="138"/>
        <end position="162"/>
    </location>
</feature>
<dbReference type="PANTHER" id="PTHR43163">
    <property type="entry name" value="DIPEPTIDE TRANSPORT SYSTEM PERMEASE PROTEIN DPPB-RELATED"/>
    <property type="match status" value="1"/>
</dbReference>
<evidence type="ECO:0000256" key="6">
    <source>
        <dbReference type="ARBA" id="ARBA00023136"/>
    </source>
</evidence>
<evidence type="ECO:0000256" key="3">
    <source>
        <dbReference type="ARBA" id="ARBA00022475"/>
    </source>
</evidence>
<organism evidence="9 10">
    <name type="scientific">Microbacterium resistens</name>
    <dbReference type="NCBI Taxonomy" id="156977"/>
    <lineage>
        <taxon>Bacteria</taxon>
        <taxon>Bacillati</taxon>
        <taxon>Actinomycetota</taxon>
        <taxon>Actinomycetes</taxon>
        <taxon>Micrococcales</taxon>
        <taxon>Microbacteriaceae</taxon>
        <taxon>Microbacterium</taxon>
    </lineage>
</organism>
<evidence type="ECO:0000256" key="7">
    <source>
        <dbReference type="RuleBase" id="RU363032"/>
    </source>
</evidence>
<feature type="transmembrane region" description="Helical" evidence="7">
    <location>
        <begin position="103"/>
        <end position="126"/>
    </location>
</feature>
<dbReference type="Pfam" id="PF19300">
    <property type="entry name" value="BPD_transp_1_N"/>
    <property type="match status" value="1"/>
</dbReference>
<evidence type="ECO:0000256" key="4">
    <source>
        <dbReference type="ARBA" id="ARBA00022692"/>
    </source>
</evidence>
<dbReference type="EMBL" id="CP082781">
    <property type="protein sequence ID" value="UGS25236.1"/>
    <property type="molecule type" value="Genomic_DNA"/>
</dbReference>
<dbReference type="InterPro" id="IPR000515">
    <property type="entry name" value="MetI-like"/>
</dbReference>
<dbReference type="Pfam" id="PF00528">
    <property type="entry name" value="BPD_transp_1"/>
    <property type="match status" value="1"/>
</dbReference>